<dbReference type="InterPro" id="IPR029058">
    <property type="entry name" value="AB_hydrolase_fold"/>
</dbReference>
<dbReference type="Proteomes" id="UP000597444">
    <property type="component" value="Unassembled WGS sequence"/>
</dbReference>
<evidence type="ECO:0000259" key="1">
    <source>
        <dbReference type="Pfam" id="PF00561"/>
    </source>
</evidence>
<dbReference type="GO" id="GO:0016787">
    <property type="term" value="F:hydrolase activity"/>
    <property type="evidence" value="ECO:0007669"/>
    <property type="project" value="UniProtKB-KW"/>
</dbReference>
<dbReference type="PANTHER" id="PTHR43798:SF33">
    <property type="entry name" value="HYDROLASE, PUTATIVE (AFU_ORTHOLOGUE AFUA_2G14860)-RELATED"/>
    <property type="match status" value="1"/>
</dbReference>
<sequence length="307" mass="34454">MLVFPAPEMEMKMKKEVSQTITGPYGIPLSVVTAGDPAAEEVVLLVHGGFQSLRCFDKQIARFAREHYVVAVDLPYHGHSGVLPAGLLPDYSVWVESLRAVVSHLSLADRSLTILAWSFGGLVVRNYLLTYGHQRLHGLILVASLFGGVGAYQSVARPEVTAVMTRMMDPDIPFPQRLDAFERWIGWLTARPLPPHEAEAQYGYTLRAFVRSLSAAQHWMDERPCDDPALFLQQMTIPTLLIQGLEDRLVPFTYTRHLACSLPHAQLLEYEDCGHAPFLEDPEQFNRDVLRFLSLRTRSLKKGDVSS</sequence>
<keyword evidence="2" id="KW-0378">Hydrolase</keyword>
<feature type="domain" description="AB hydrolase-1" evidence="1">
    <location>
        <begin position="42"/>
        <end position="282"/>
    </location>
</feature>
<comment type="caution">
    <text evidence="2">The sequence shown here is derived from an EMBL/GenBank/DDBJ whole genome shotgun (WGS) entry which is preliminary data.</text>
</comment>
<proteinExistence type="predicted"/>
<gene>
    <name evidence="2" type="ORF">KSF_087390</name>
</gene>
<name>A0A8J3J0P6_9CHLR</name>
<dbReference type="Gene3D" id="3.40.50.1820">
    <property type="entry name" value="alpha/beta hydrolase"/>
    <property type="match status" value="1"/>
</dbReference>
<organism evidence="2 3">
    <name type="scientific">Reticulibacter mediterranei</name>
    <dbReference type="NCBI Taxonomy" id="2778369"/>
    <lineage>
        <taxon>Bacteria</taxon>
        <taxon>Bacillati</taxon>
        <taxon>Chloroflexota</taxon>
        <taxon>Ktedonobacteria</taxon>
        <taxon>Ktedonobacterales</taxon>
        <taxon>Reticulibacteraceae</taxon>
        <taxon>Reticulibacter</taxon>
    </lineage>
</organism>
<dbReference type="InterPro" id="IPR000073">
    <property type="entry name" value="AB_hydrolase_1"/>
</dbReference>
<dbReference type="PANTHER" id="PTHR43798">
    <property type="entry name" value="MONOACYLGLYCEROL LIPASE"/>
    <property type="match status" value="1"/>
</dbReference>
<dbReference type="GO" id="GO:0016020">
    <property type="term" value="C:membrane"/>
    <property type="evidence" value="ECO:0007669"/>
    <property type="project" value="TreeGrafter"/>
</dbReference>
<evidence type="ECO:0000313" key="3">
    <source>
        <dbReference type="Proteomes" id="UP000597444"/>
    </source>
</evidence>
<dbReference type="AlphaFoldDB" id="A0A8J3J0P6"/>
<reference evidence="2" key="1">
    <citation type="submission" date="2020-10" db="EMBL/GenBank/DDBJ databases">
        <title>Taxonomic study of unclassified bacteria belonging to the class Ktedonobacteria.</title>
        <authorList>
            <person name="Yabe S."/>
            <person name="Wang C.M."/>
            <person name="Zheng Y."/>
            <person name="Sakai Y."/>
            <person name="Cavaletti L."/>
            <person name="Monciardini P."/>
            <person name="Donadio S."/>
        </authorList>
    </citation>
    <scope>NUCLEOTIDE SEQUENCE</scope>
    <source>
        <strain evidence="2">ID150040</strain>
    </source>
</reference>
<dbReference type="InterPro" id="IPR050266">
    <property type="entry name" value="AB_hydrolase_sf"/>
</dbReference>
<keyword evidence="3" id="KW-1185">Reference proteome</keyword>
<dbReference type="PRINTS" id="PR00111">
    <property type="entry name" value="ABHYDROLASE"/>
</dbReference>
<protein>
    <submittedName>
        <fullName evidence="2">Alpha/beta hydrolase</fullName>
    </submittedName>
</protein>
<dbReference type="SUPFAM" id="SSF53474">
    <property type="entry name" value="alpha/beta-Hydrolases"/>
    <property type="match status" value="1"/>
</dbReference>
<dbReference type="RefSeq" id="WP_220209392.1">
    <property type="nucleotide sequence ID" value="NZ_BNJK01000002.1"/>
</dbReference>
<accession>A0A8J3J0P6</accession>
<dbReference type="Pfam" id="PF00561">
    <property type="entry name" value="Abhydrolase_1"/>
    <property type="match status" value="1"/>
</dbReference>
<dbReference type="EMBL" id="BNJK01000002">
    <property type="protein sequence ID" value="GHO98691.1"/>
    <property type="molecule type" value="Genomic_DNA"/>
</dbReference>
<evidence type="ECO:0000313" key="2">
    <source>
        <dbReference type="EMBL" id="GHO98691.1"/>
    </source>
</evidence>